<dbReference type="EMBL" id="WNIB01000025">
    <property type="protein sequence ID" value="MTV90069.1"/>
    <property type="molecule type" value="Genomic_DNA"/>
</dbReference>
<reference evidence="2 3" key="1">
    <citation type="submission" date="2019-11" db="EMBL/GenBank/DDBJ databases">
        <title>Growth characteristics of pneumococcus vary with the chemical composition of the capsule and with environmental conditions.</title>
        <authorList>
            <person name="Tothpal A."/>
            <person name="Desobry K."/>
            <person name="Joshi S."/>
            <person name="Wyllie A.L."/>
            <person name="Weinberger D.M."/>
        </authorList>
    </citation>
    <scope>NUCLEOTIDE SEQUENCE [LARGE SCALE GENOMIC DNA]</scope>
    <source>
        <strain evidence="1">Pnumococcus10A</strain>
        <strain evidence="3">pnumococcus15C</strain>
        <strain evidence="2">Pnumococcus15C</strain>
    </source>
</reference>
<comment type="caution">
    <text evidence="2">The sequence shown here is derived from an EMBL/GenBank/DDBJ whole genome shotgun (WGS) entry which is preliminary data.</text>
</comment>
<organism evidence="2 3">
    <name type="scientific">Streptococcus pneumoniae</name>
    <dbReference type="NCBI Taxonomy" id="1313"/>
    <lineage>
        <taxon>Bacteria</taxon>
        <taxon>Bacillati</taxon>
        <taxon>Bacillota</taxon>
        <taxon>Bacilli</taxon>
        <taxon>Lactobacillales</taxon>
        <taxon>Streptococcaceae</taxon>
        <taxon>Streptococcus</taxon>
    </lineage>
</organism>
<dbReference type="AlphaFoldDB" id="A0A6A8VNJ4"/>
<protein>
    <submittedName>
        <fullName evidence="2">Uncharacterized protein</fullName>
    </submittedName>
</protein>
<accession>A0A6A8VNJ4</accession>
<evidence type="ECO:0000313" key="2">
    <source>
        <dbReference type="EMBL" id="MTV90069.1"/>
    </source>
</evidence>
<sequence length="85" mass="10060">MSLKKRLLFSNLENRLEKMGCFIYYSYLNEDKKKVYSHHSQICILTISFKKQFLSSSLSSLTKRVIMNTAQATFNREAHTTFNRE</sequence>
<dbReference type="EMBL" id="WNHN01000030">
    <property type="protein sequence ID" value="MTV77228.1"/>
    <property type="molecule type" value="Genomic_DNA"/>
</dbReference>
<evidence type="ECO:0000313" key="3">
    <source>
        <dbReference type="Proteomes" id="UP000476212"/>
    </source>
</evidence>
<dbReference type="Proteomes" id="UP000729182">
    <property type="component" value="Unassembled WGS sequence"/>
</dbReference>
<proteinExistence type="predicted"/>
<gene>
    <name evidence="1" type="ORF">GM535_08020</name>
    <name evidence="2" type="ORF">GM544_06125</name>
</gene>
<name>A0A6A8VNJ4_STREE</name>
<dbReference type="Proteomes" id="UP000476212">
    <property type="component" value="Unassembled WGS sequence"/>
</dbReference>
<evidence type="ECO:0000313" key="1">
    <source>
        <dbReference type="EMBL" id="MTV77228.1"/>
    </source>
</evidence>